<dbReference type="STRING" id="762903.Pedsa_0714"/>
<evidence type="ECO:0000256" key="1">
    <source>
        <dbReference type="ARBA" id="ARBA00004442"/>
    </source>
</evidence>
<evidence type="ECO:0000313" key="8">
    <source>
        <dbReference type="EMBL" id="ADY51290.1"/>
    </source>
</evidence>
<dbReference type="Pfam" id="PF14322">
    <property type="entry name" value="SusD-like_3"/>
    <property type="match status" value="1"/>
</dbReference>
<feature type="domain" description="RagB/SusD" evidence="6">
    <location>
        <begin position="532"/>
        <end position="625"/>
    </location>
</feature>
<dbReference type="InterPro" id="IPR033985">
    <property type="entry name" value="SusD-like_N"/>
</dbReference>
<evidence type="ECO:0000259" key="6">
    <source>
        <dbReference type="Pfam" id="PF07980"/>
    </source>
</evidence>
<organism evidence="8 9">
    <name type="scientific">Pseudopedobacter saltans (strain ATCC 51119 / DSM 12145 / JCM 21818 / CCUG 39354 / LMG 10337 / NBRC 100064 / NCIMB 13643)</name>
    <name type="common">Pedobacter saltans</name>
    <dbReference type="NCBI Taxonomy" id="762903"/>
    <lineage>
        <taxon>Bacteria</taxon>
        <taxon>Pseudomonadati</taxon>
        <taxon>Bacteroidota</taxon>
        <taxon>Sphingobacteriia</taxon>
        <taxon>Sphingobacteriales</taxon>
        <taxon>Sphingobacteriaceae</taxon>
        <taxon>Pseudopedobacter</taxon>
    </lineage>
</organism>
<dbReference type="Pfam" id="PF07980">
    <property type="entry name" value="SusD_RagB"/>
    <property type="match status" value="2"/>
</dbReference>
<dbReference type="AlphaFoldDB" id="F0S8K6"/>
<dbReference type="KEGG" id="psn:Pedsa_0714"/>
<keyword evidence="3" id="KW-0732">Signal</keyword>
<dbReference type="OrthoDB" id="5694214at2"/>
<dbReference type="RefSeq" id="WP_013631791.1">
    <property type="nucleotide sequence ID" value="NC_015177.1"/>
</dbReference>
<dbReference type="PROSITE" id="PS51257">
    <property type="entry name" value="PROKAR_LIPOPROTEIN"/>
    <property type="match status" value="1"/>
</dbReference>
<reference evidence="9" key="2">
    <citation type="submission" date="2011-02" db="EMBL/GenBank/DDBJ databases">
        <title>The complete genome of Pedobacter saltans DSM 12145.</title>
        <authorList>
            <consortium name="US DOE Joint Genome Institute (JGI-PGF)"/>
            <person name="Lucas S."/>
            <person name="Copeland A."/>
            <person name="Lapidus A."/>
            <person name="Bruce D."/>
            <person name="Goodwin L."/>
            <person name="Pitluck S."/>
            <person name="Kyrpides N."/>
            <person name="Mavromatis K."/>
            <person name="Pagani I."/>
            <person name="Ivanova N."/>
            <person name="Ovchinnikova G."/>
            <person name="Lu M."/>
            <person name="Detter J.C."/>
            <person name="Han C."/>
            <person name="Land M."/>
            <person name="Hauser L."/>
            <person name="Markowitz V."/>
            <person name="Cheng J.-F."/>
            <person name="Hugenholtz P."/>
            <person name="Woyke T."/>
            <person name="Wu D."/>
            <person name="Tindall B."/>
            <person name="Pomrenke H.G."/>
            <person name="Brambilla E."/>
            <person name="Klenk H.-P."/>
            <person name="Eisen J.A."/>
        </authorList>
    </citation>
    <scope>NUCLEOTIDE SEQUENCE [LARGE SCALE GENOMIC DNA]</scope>
    <source>
        <strain evidence="9">ATCC 51119 / DSM 12145 / JCM 21818 / LMG 10337 / NBRC 100064 / NCIMB 13643</strain>
    </source>
</reference>
<evidence type="ECO:0000313" key="9">
    <source>
        <dbReference type="Proteomes" id="UP000000310"/>
    </source>
</evidence>
<accession>F0S8K6</accession>
<name>F0S8K6_PSESL</name>
<comment type="similarity">
    <text evidence="2">Belongs to the SusD family.</text>
</comment>
<dbReference type="GO" id="GO:0009279">
    <property type="term" value="C:cell outer membrane"/>
    <property type="evidence" value="ECO:0007669"/>
    <property type="project" value="UniProtKB-SubCell"/>
</dbReference>
<evidence type="ECO:0000256" key="3">
    <source>
        <dbReference type="ARBA" id="ARBA00022729"/>
    </source>
</evidence>
<dbReference type="HOGENOM" id="CLU_015553_1_1_10"/>
<dbReference type="eggNOG" id="COG0702">
    <property type="taxonomic scope" value="Bacteria"/>
</dbReference>
<reference evidence="8 9" key="1">
    <citation type="journal article" date="2011" name="Stand. Genomic Sci.">
        <title>Complete genome sequence of the gliding, heparinolytic Pedobacter saltans type strain (113).</title>
        <authorList>
            <person name="Liolios K."/>
            <person name="Sikorski J."/>
            <person name="Lu M."/>
            <person name="Nolan M."/>
            <person name="Lapidus A."/>
            <person name="Lucas S."/>
            <person name="Hammon N."/>
            <person name="Deshpande S."/>
            <person name="Cheng J.F."/>
            <person name="Tapia R."/>
            <person name="Han C."/>
            <person name="Goodwin L."/>
            <person name="Pitluck S."/>
            <person name="Huntemann M."/>
            <person name="Ivanova N."/>
            <person name="Pagani I."/>
            <person name="Mavromatis K."/>
            <person name="Ovchinikova G."/>
            <person name="Pati A."/>
            <person name="Chen A."/>
            <person name="Palaniappan K."/>
            <person name="Land M."/>
            <person name="Hauser L."/>
            <person name="Brambilla E.M."/>
            <person name="Kotsyurbenko O."/>
            <person name="Rohde M."/>
            <person name="Tindall B.J."/>
            <person name="Abt B."/>
            <person name="Goker M."/>
            <person name="Detter J.C."/>
            <person name="Woyke T."/>
            <person name="Bristow J."/>
            <person name="Eisen J.A."/>
            <person name="Markowitz V."/>
            <person name="Hugenholtz P."/>
            <person name="Klenk H.P."/>
            <person name="Kyrpides N.C."/>
        </authorList>
    </citation>
    <scope>NUCLEOTIDE SEQUENCE [LARGE SCALE GENOMIC DNA]</scope>
    <source>
        <strain evidence="9">ATCC 51119 / DSM 12145 / JCM 21818 / LMG 10337 / NBRC 100064 / NCIMB 13643</strain>
    </source>
</reference>
<dbReference type="Proteomes" id="UP000000310">
    <property type="component" value="Chromosome"/>
</dbReference>
<keyword evidence="4" id="KW-0472">Membrane</keyword>
<protein>
    <submittedName>
        <fullName evidence="8">RagB/SusD domain protein</fullName>
    </submittedName>
</protein>
<keyword evidence="5" id="KW-0998">Cell outer membrane</keyword>
<feature type="domain" description="RagB/SusD" evidence="6">
    <location>
        <begin position="364"/>
        <end position="433"/>
    </location>
</feature>
<evidence type="ECO:0000256" key="4">
    <source>
        <dbReference type="ARBA" id="ARBA00023136"/>
    </source>
</evidence>
<dbReference type="InterPro" id="IPR012944">
    <property type="entry name" value="SusD_RagB_dom"/>
</dbReference>
<gene>
    <name evidence="8" type="ordered locus">Pedsa_0714</name>
</gene>
<evidence type="ECO:0000256" key="2">
    <source>
        <dbReference type="ARBA" id="ARBA00006275"/>
    </source>
</evidence>
<sequence length="625" mass="69040">MKNNIIKYFGALVISLSSASCNKFLDTKPQDFLIVDTYYETEEQLNFALAAVYSKLGEGTLYGGRITRMGMDADEGFYDRSTDIIGVSVYNVYPTDPHVTAFWKTCYEGIYRANLLLKHINKVQKISEANRNAIEGEALFLRGYYYFLLVSNFGGVPLITEPIANTNNTAIPRNTVQEVYTQIVADMEKAEGMVKTIKQIGHGGRVSKSAVRGILARVNLHWAGYPVRDLSRYAEARKWAKMVMDDTGANHKLNPDYRQVFINYSSDKYDIGESIWEVEFWGNTQGVYREAGQIGHYNGIQYNGGSNADPNHGFSYGFLNATGVLWDKYDNRDVINSNDIRRNYAIAPFSLAGNPAKETPRAITPTGIYQRDCGKYRRFYEVVMPKENVYTPINYPLLRFSDVLLMFAEAESQETGVVSQDAIDAVNLVRSRAYGKLMSGRYVKSITVNTARTSGTYTVANTNVTISGGGGQGATAAVATVASSGVASILVTFEGSGYTSVPTVAISSTGTGVGATATAVLSDPTINSDLPVSATASPAAFLTFVQDERARELCFESLRKGDLVRWGKLVENMKIVRDHIETSSLSSSLDYVVWSYRNVSERDVLWPIPSYEMGLNSALTQNKGW</sequence>
<proteinExistence type="inferred from homology"/>
<feature type="domain" description="SusD-like N-terminal" evidence="7">
    <location>
        <begin position="23"/>
        <end position="220"/>
    </location>
</feature>
<evidence type="ECO:0000259" key="7">
    <source>
        <dbReference type="Pfam" id="PF14322"/>
    </source>
</evidence>
<comment type="subcellular location">
    <subcellularLocation>
        <location evidence="1">Cell outer membrane</location>
    </subcellularLocation>
</comment>
<dbReference type="EMBL" id="CP002545">
    <property type="protein sequence ID" value="ADY51290.1"/>
    <property type="molecule type" value="Genomic_DNA"/>
</dbReference>
<dbReference type="Gene3D" id="1.25.40.390">
    <property type="match status" value="2"/>
</dbReference>
<evidence type="ECO:0000256" key="5">
    <source>
        <dbReference type="ARBA" id="ARBA00023237"/>
    </source>
</evidence>
<dbReference type="InterPro" id="IPR011990">
    <property type="entry name" value="TPR-like_helical_dom_sf"/>
</dbReference>
<keyword evidence="9" id="KW-1185">Reference proteome</keyword>
<dbReference type="SUPFAM" id="SSF48452">
    <property type="entry name" value="TPR-like"/>
    <property type="match status" value="1"/>
</dbReference>